<evidence type="ECO:0000313" key="3">
    <source>
        <dbReference type="Proteomes" id="UP000324222"/>
    </source>
</evidence>
<reference evidence="2 3" key="1">
    <citation type="submission" date="2019-05" db="EMBL/GenBank/DDBJ databases">
        <title>Another draft genome of Portunus trituberculatus and its Hox gene families provides insights of decapod evolution.</title>
        <authorList>
            <person name="Jeong J.-H."/>
            <person name="Song I."/>
            <person name="Kim S."/>
            <person name="Choi T."/>
            <person name="Kim D."/>
            <person name="Ryu S."/>
            <person name="Kim W."/>
        </authorList>
    </citation>
    <scope>NUCLEOTIDE SEQUENCE [LARGE SCALE GENOMIC DNA]</scope>
    <source>
        <tissue evidence="2">Muscle</tissue>
    </source>
</reference>
<accession>A0A5B7FDV0</accession>
<proteinExistence type="predicted"/>
<comment type="caution">
    <text evidence="2">The sequence shown here is derived from an EMBL/GenBank/DDBJ whole genome shotgun (WGS) entry which is preliminary data.</text>
</comment>
<sequence>MWNTFKGREEGRQRGREGVKEGRGKGGWEVDGVWCLGFRVPGSGARGADASKVTAGAATITGTSCVMARIISGRIRIPAKGRQRRRLPLAAAGITVRGFAS</sequence>
<keyword evidence="3" id="KW-1185">Reference proteome</keyword>
<evidence type="ECO:0000313" key="2">
    <source>
        <dbReference type="EMBL" id="MPC45810.1"/>
    </source>
</evidence>
<dbReference type="Proteomes" id="UP000324222">
    <property type="component" value="Unassembled WGS sequence"/>
</dbReference>
<dbReference type="AlphaFoldDB" id="A0A5B7FDV0"/>
<evidence type="ECO:0000256" key="1">
    <source>
        <dbReference type="SAM" id="MobiDB-lite"/>
    </source>
</evidence>
<feature type="region of interest" description="Disordered" evidence="1">
    <location>
        <begin position="1"/>
        <end position="26"/>
    </location>
</feature>
<protein>
    <submittedName>
        <fullName evidence="2">Uncharacterized protein</fullName>
    </submittedName>
</protein>
<gene>
    <name evidence="2" type="ORF">E2C01_039515</name>
</gene>
<dbReference type="EMBL" id="VSRR010006904">
    <property type="protein sequence ID" value="MPC45810.1"/>
    <property type="molecule type" value="Genomic_DNA"/>
</dbReference>
<name>A0A5B7FDV0_PORTR</name>
<organism evidence="2 3">
    <name type="scientific">Portunus trituberculatus</name>
    <name type="common">Swimming crab</name>
    <name type="synonym">Neptunus trituberculatus</name>
    <dbReference type="NCBI Taxonomy" id="210409"/>
    <lineage>
        <taxon>Eukaryota</taxon>
        <taxon>Metazoa</taxon>
        <taxon>Ecdysozoa</taxon>
        <taxon>Arthropoda</taxon>
        <taxon>Crustacea</taxon>
        <taxon>Multicrustacea</taxon>
        <taxon>Malacostraca</taxon>
        <taxon>Eumalacostraca</taxon>
        <taxon>Eucarida</taxon>
        <taxon>Decapoda</taxon>
        <taxon>Pleocyemata</taxon>
        <taxon>Brachyura</taxon>
        <taxon>Eubrachyura</taxon>
        <taxon>Portunoidea</taxon>
        <taxon>Portunidae</taxon>
        <taxon>Portuninae</taxon>
        <taxon>Portunus</taxon>
    </lineage>
</organism>